<dbReference type="SUPFAM" id="SSF53335">
    <property type="entry name" value="S-adenosyl-L-methionine-dependent methyltransferases"/>
    <property type="match status" value="1"/>
</dbReference>
<proteinExistence type="predicted"/>
<dbReference type="InterPro" id="IPR011990">
    <property type="entry name" value="TPR-like_helical_dom_sf"/>
</dbReference>
<feature type="domain" description="Methyltransferase" evidence="1">
    <location>
        <begin position="276"/>
        <end position="365"/>
    </location>
</feature>
<organism evidence="2">
    <name type="scientific">mine drainage metagenome</name>
    <dbReference type="NCBI Taxonomy" id="410659"/>
    <lineage>
        <taxon>unclassified sequences</taxon>
        <taxon>metagenomes</taxon>
        <taxon>ecological metagenomes</taxon>
    </lineage>
</organism>
<dbReference type="SUPFAM" id="SSF48452">
    <property type="entry name" value="TPR-like"/>
    <property type="match status" value="1"/>
</dbReference>
<dbReference type="Pfam" id="PF13181">
    <property type="entry name" value="TPR_8"/>
    <property type="match status" value="1"/>
</dbReference>
<dbReference type="Gene3D" id="1.25.40.10">
    <property type="entry name" value="Tetratricopeptide repeat domain"/>
    <property type="match status" value="1"/>
</dbReference>
<dbReference type="PROSITE" id="PS50005">
    <property type="entry name" value="TPR"/>
    <property type="match status" value="2"/>
</dbReference>
<dbReference type="SMART" id="SM00028">
    <property type="entry name" value="TPR"/>
    <property type="match status" value="6"/>
</dbReference>
<dbReference type="CDD" id="cd02440">
    <property type="entry name" value="AdoMet_MTases"/>
    <property type="match status" value="1"/>
</dbReference>
<dbReference type="EC" id="2.1.1.11" evidence="2"/>
<dbReference type="InterPro" id="IPR052943">
    <property type="entry name" value="TMTC_O-mannosyl-trnsfr"/>
</dbReference>
<dbReference type="InterPro" id="IPR041698">
    <property type="entry name" value="Methyltransf_25"/>
</dbReference>
<dbReference type="Pfam" id="PF13649">
    <property type="entry name" value="Methyltransf_25"/>
    <property type="match status" value="1"/>
</dbReference>
<keyword evidence="2" id="KW-0808">Transferase</keyword>
<dbReference type="Gene3D" id="3.40.50.150">
    <property type="entry name" value="Vaccinia Virus protein VP39"/>
    <property type="match status" value="1"/>
</dbReference>
<dbReference type="AlphaFoldDB" id="A0A1J5SZW5"/>
<protein>
    <submittedName>
        <fullName evidence="2">Magnesium-protoporphyrin O-methyltransferase</fullName>
        <ecNumber evidence="2">2.1.1.11</ecNumber>
    </submittedName>
</protein>
<dbReference type="PANTHER" id="PTHR44809:SF1">
    <property type="entry name" value="PROTEIN O-MANNOSYL-TRANSFERASE TMTC1"/>
    <property type="match status" value="1"/>
</dbReference>
<dbReference type="EMBL" id="MLJW01000026">
    <property type="protein sequence ID" value="OIR09584.1"/>
    <property type="molecule type" value="Genomic_DNA"/>
</dbReference>
<keyword evidence="2" id="KW-0489">Methyltransferase</keyword>
<gene>
    <name evidence="2" type="primary">bchM_2</name>
    <name evidence="2" type="ORF">GALL_84280</name>
</gene>
<evidence type="ECO:0000259" key="1">
    <source>
        <dbReference type="Pfam" id="PF13649"/>
    </source>
</evidence>
<dbReference type="GO" id="GO:0032259">
    <property type="term" value="P:methylation"/>
    <property type="evidence" value="ECO:0007669"/>
    <property type="project" value="UniProtKB-KW"/>
</dbReference>
<dbReference type="PANTHER" id="PTHR44809">
    <property type="match status" value="1"/>
</dbReference>
<dbReference type="InterPro" id="IPR029063">
    <property type="entry name" value="SAM-dependent_MTases_sf"/>
</dbReference>
<name>A0A1J5SZW5_9ZZZZ</name>
<dbReference type="Pfam" id="PF07721">
    <property type="entry name" value="TPR_4"/>
    <property type="match status" value="1"/>
</dbReference>
<evidence type="ECO:0000313" key="2">
    <source>
        <dbReference type="EMBL" id="OIR09584.1"/>
    </source>
</evidence>
<dbReference type="InterPro" id="IPR011717">
    <property type="entry name" value="TPR-4"/>
</dbReference>
<dbReference type="InterPro" id="IPR019734">
    <property type="entry name" value="TPR_rpt"/>
</dbReference>
<reference evidence="2" key="1">
    <citation type="submission" date="2016-10" db="EMBL/GenBank/DDBJ databases">
        <title>Sequence of Gallionella enrichment culture.</title>
        <authorList>
            <person name="Poehlein A."/>
            <person name="Muehling M."/>
            <person name="Daniel R."/>
        </authorList>
    </citation>
    <scope>NUCLEOTIDE SEQUENCE</scope>
</reference>
<accession>A0A1J5SZW5</accession>
<sequence length="434" mass="48199">MDRQLNSDEAFEFAFSCHKTGDTENAKATYLRILEAVPEEPRSLHFLGILLHQEEKSDLALSCVKRSIELFPDSPDWRNDLGNILADRGDFAGAVAEFESAIVLMPGNPVYWNNLGAVQDRCGRSAEAYLSFQEAIAIDPFFGDALINLASLLDREGRQVEATEYHCRAYVLAPTHGKPKSMLGIAYCRLGRLAEAAEIYREWMFEEPDNPIPKHHFLACSKAAVPLRASDDYVEKHFDRSAANFDFNLNNIAYRGPEMIGRALERVAADSRGFSVLDAGCGTGLCASMLSVYAKRLIGVDLSSAMLDEAKKRGLYHELVKCEITHYLAEHPDCFDLVAAADTLIYFGALEELFSAAYSALRPGGFLVFTVEDERSANATFSFNPNGRYSHGKDYLDTLLLQSGFELLAMDSDIIRVEFGMPVAGLTITVRRKL</sequence>
<dbReference type="GO" id="GO:0046406">
    <property type="term" value="F:magnesium protoporphyrin IX methyltransferase activity"/>
    <property type="evidence" value="ECO:0007669"/>
    <property type="project" value="UniProtKB-EC"/>
</dbReference>
<dbReference type="Pfam" id="PF13371">
    <property type="entry name" value="TPR_9"/>
    <property type="match status" value="1"/>
</dbReference>
<comment type="caution">
    <text evidence="2">The sequence shown here is derived from an EMBL/GenBank/DDBJ whole genome shotgun (WGS) entry which is preliminary data.</text>
</comment>
<dbReference type="GO" id="GO:0042802">
    <property type="term" value="F:identical protein binding"/>
    <property type="evidence" value="ECO:0007669"/>
    <property type="project" value="InterPro"/>
</dbReference>